<organism evidence="1 2">
    <name type="scientific">Parabacteroides acidifaciens</name>
    <dbReference type="NCBI Taxonomy" id="2290935"/>
    <lineage>
        <taxon>Bacteria</taxon>
        <taxon>Pseudomonadati</taxon>
        <taxon>Bacteroidota</taxon>
        <taxon>Bacteroidia</taxon>
        <taxon>Bacteroidales</taxon>
        <taxon>Tannerellaceae</taxon>
        <taxon>Parabacteroides</taxon>
    </lineage>
</organism>
<comment type="caution">
    <text evidence="1">The sequence shown here is derived from an EMBL/GenBank/DDBJ whole genome shotgun (WGS) entry which is preliminary data.</text>
</comment>
<evidence type="ECO:0000313" key="1">
    <source>
        <dbReference type="EMBL" id="RDU49650.1"/>
    </source>
</evidence>
<dbReference type="AlphaFoldDB" id="A0A3D8HFY2"/>
<proteinExistence type="predicted"/>
<dbReference type="Proteomes" id="UP000256321">
    <property type="component" value="Unassembled WGS sequence"/>
</dbReference>
<sequence length="64" mass="7665">MNIYPLVWWIGIGHFKIKQNKLKNYDISSVFFSIYSFCLYGGRKQDKDMFVISLVKKFMYPTCL</sequence>
<reference evidence="1 2" key="1">
    <citation type="submission" date="2018-07" db="EMBL/GenBank/DDBJ databases">
        <title>Parabacteroides acidifaciens nov. sp., isolated from human feces.</title>
        <authorList>
            <person name="Wang Y.J."/>
        </authorList>
    </citation>
    <scope>NUCLEOTIDE SEQUENCE [LARGE SCALE GENOMIC DNA]</scope>
    <source>
        <strain evidence="1 2">426-9</strain>
    </source>
</reference>
<evidence type="ECO:0000313" key="2">
    <source>
        <dbReference type="Proteomes" id="UP000256321"/>
    </source>
</evidence>
<dbReference type="EMBL" id="QREV01000014">
    <property type="protein sequence ID" value="RDU49650.1"/>
    <property type="molecule type" value="Genomic_DNA"/>
</dbReference>
<accession>A0A3D8HFY2</accession>
<protein>
    <submittedName>
        <fullName evidence="1">Uncharacterized protein</fullName>
    </submittedName>
</protein>
<name>A0A3D8HFY2_9BACT</name>
<gene>
    <name evidence="1" type="ORF">DWU89_08180</name>
</gene>